<sequence>MASLVAGFGAPPNLDQVPNTYTAPYDPRAYDSLPSLRLASEQFQQLNAITAVVNPIRDLFLKHKVHKHLGIALLHKHFPIRPTERLVDCRSISAPWDIGDDTNAATRKYESLILPRSFRLVKEKFVPYEFDFSDADLPRQVDQAFLSELSSLLYQHRLDQVLGLRVLDKHDSELTVEVTEGNMNIMIRRGIVPENELIQALWVFAKEEDQACHCREICRVDSKGTHVESNHACG</sequence>
<organism evidence="1 2">
    <name type="scientific">Trichoglossum hirsutum</name>
    <dbReference type="NCBI Taxonomy" id="265104"/>
    <lineage>
        <taxon>Eukaryota</taxon>
        <taxon>Fungi</taxon>
        <taxon>Dikarya</taxon>
        <taxon>Ascomycota</taxon>
        <taxon>Pezizomycotina</taxon>
        <taxon>Geoglossomycetes</taxon>
        <taxon>Geoglossales</taxon>
        <taxon>Geoglossaceae</taxon>
        <taxon>Trichoglossum</taxon>
    </lineage>
</organism>
<keyword evidence="2" id="KW-1185">Reference proteome</keyword>
<name>A0A9P8LA21_9PEZI</name>
<comment type="caution">
    <text evidence="1">The sequence shown here is derived from an EMBL/GenBank/DDBJ whole genome shotgun (WGS) entry which is preliminary data.</text>
</comment>
<evidence type="ECO:0000313" key="2">
    <source>
        <dbReference type="Proteomes" id="UP000750711"/>
    </source>
</evidence>
<gene>
    <name evidence="1" type="ORF">GP486_005094</name>
</gene>
<proteinExistence type="predicted"/>
<reference evidence="1" key="1">
    <citation type="submission" date="2021-03" db="EMBL/GenBank/DDBJ databases">
        <title>Comparative genomics and phylogenomic investigation of the class Geoglossomycetes provide insights into ecological specialization and systematics.</title>
        <authorList>
            <person name="Melie T."/>
            <person name="Pirro S."/>
            <person name="Miller A.N."/>
            <person name="Quandt A."/>
        </authorList>
    </citation>
    <scope>NUCLEOTIDE SEQUENCE</scope>
    <source>
        <strain evidence="1">CAQ_001_2017</strain>
    </source>
</reference>
<dbReference type="Proteomes" id="UP000750711">
    <property type="component" value="Unassembled WGS sequence"/>
</dbReference>
<protein>
    <submittedName>
        <fullName evidence="1">Uncharacterized protein</fullName>
    </submittedName>
</protein>
<dbReference type="AlphaFoldDB" id="A0A9P8LA21"/>
<evidence type="ECO:0000313" key="1">
    <source>
        <dbReference type="EMBL" id="KAH0557118.1"/>
    </source>
</evidence>
<dbReference type="EMBL" id="JAGHQM010000905">
    <property type="protein sequence ID" value="KAH0557118.1"/>
    <property type="molecule type" value="Genomic_DNA"/>
</dbReference>
<accession>A0A9P8LA21</accession>